<feature type="compositionally biased region" description="Basic and acidic residues" evidence="1">
    <location>
        <begin position="61"/>
        <end position="70"/>
    </location>
</feature>
<feature type="compositionally biased region" description="Acidic residues" evidence="1">
    <location>
        <begin position="98"/>
        <end position="107"/>
    </location>
</feature>
<keyword evidence="5" id="KW-1185">Reference proteome</keyword>
<comment type="caution">
    <text evidence="2">The sequence shown here is derived from an EMBL/GenBank/DDBJ whole genome shotgun (WGS) entry which is preliminary data.</text>
</comment>
<dbReference type="EMBL" id="JANTQA010000029">
    <property type="protein sequence ID" value="KAJ3441768.1"/>
    <property type="molecule type" value="Genomic_DNA"/>
</dbReference>
<evidence type="ECO:0000313" key="5">
    <source>
        <dbReference type="Proteomes" id="UP001150062"/>
    </source>
</evidence>
<evidence type="ECO:0000313" key="4">
    <source>
        <dbReference type="Proteomes" id="UP001146793"/>
    </source>
</evidence>
<evidence type="ECO:0000313" key="2">
    <source>
        <dbReference type="EMBL" id="KAJ3441768.1"/>
    </source>
</evidence>
<accession>A0AAV7ZN46</accession>
<name>A0AAV7ZN46_9EUKA</name>
<gene>
    <name evidence="2" type="ORF">M0812_13782</name>
    <name evidence="3" type="ORF">M0813_04596</name>
</gene>
<feature type="compositionally biased region" description="Basic and acidic residues" evidence="1">
    <location>
        <begin position="29"/>
        <end position="38"/>
    </location>
</feature>
<feature type="region of interest" description="Disordered" evidence="1">
    <location>
        <begin position="1"/>
        <end position="119"/>
    </location>
</feature>
<evidence type="ECO:0000313" key="3">
    <source>
        <dbReference type="EMBL" id="KAJ6232789.1"/>
    </source>
</evidence>
<dbReference type="Proteomes" id="UP001146793">
    <property type="component" value="Unassembled WGS sequence"/>
</dbReference>
<reference evidence="3" key="1">
    <citation type="submission" date="2022-08" db="EMBL/GenBank/DDBJ databases">
        <title>Novel sulfate-reducing endosymbionts in the free-living metamonad Anaeramoeba.</title>
        <authorList>
            <person name="Jerlstrom-Hultqvist J."/>
            <person name="Cepicka I."/>
            <person name="Gallot-Lavallee L."/>
            <person name="Salas-Leiva D."/>
            <person name="Curtis B.A."/>
            <person name="Zahonova K."/>
            <person name="Pipaliya S."/>
            <person name="Dacks J."/>
            <person name="Roger A.J."/>
        </authorList>
    </citation>
    <scope>NUCLEOTIDE SEQUENCE</scope>
    <source>
        <strain evidence="3">Schooner1</strain>
    </source>
</reference>
<proteinExistence type="predicted"/>
<feature type="compositionally biased region" description="Low complexity" evidence="1">
    <location>
        <begin position="12"/>
        <end position="23"/>
    </location>
</feature>
<organism evidence="2 4">
    <name type="scientific">Anaeramoeba flamelloides</name>
    <dbReference type="NCBI Taxonomy" id="1746091"/>
    <lineage>
        <taxon>Eukaryota</taxon>
        <taxon>Metamonada</taxon>
        <taxon>Anaeramoebidae</taxon>
        <taxon>Anaeramoeba</taxon>
    </lineage>
</organism>
<protein>
    <submittedName>
        <fullName evidence="2">Uncharacterized protein</fullName>
    </submittedName>
</protein>
<dbReference type="AlphaFoldDB" id="A0AAV7ZN46"/>
<reference evidence="2" key="2">
    <citation type="submission" date="2022-08" db="EMBL/GenBank/DDBJ databases">
        <title>Novel sulphate-reducing endosymbionts in the free-living metamonad Anaeramoeba.</title>
        <authorList>
            <person name="Jerlstrom-Hultqvist J."/>
            <person name="Cepicka I."/>
            <person name="Gallot-Lavallee L."/>
            <person name="Salas-Leiva D."/>
            <person name="Curtis B.A."/>
            <person name="Zahonova K."/>
            <person name="Pipaliya S."/>
            <person name="Dacks J."/>
            <person name="Roger A.J."/>
        </authorList>
    </citation>
    <scope>NUCLEOTIDE SEQUENCE</scope>
    <source>
        <strain evidence="2">Busselton2</strain>
    </source>
</reference>
<dbReference type="Proteomes" id="UP001150062">
    <property type="component" value="Unassembled WGS sequence"/>
</dbReference>
<evidence type="ECO:0000256" key="1">
    <source>
        <dbReference type="SAM" id="MobiDB-lite"/>
    </source>
</evidence>
<dbReference type="EMBL" id="JAOAOG010000288">
    <property type="protein sequence ID" value="KAJ6232789.1"/>
    <property type="molecule type" value="Genomic_DNA"/>
</dbReference>
<sequence length="191" mass="22412">MQFYIQSEEETSISNSINSDSESFCYFNNKEEEKDKGLNTKRRYTSPHEQPVNVFFPKYDSINEKEEERFSSIFNENSDDEGNDSRLFPDYSSHSYQEEEEDEEEEVGNDKVDKHSRSVPIMINTDKSINGFEEQDSCSGSLSSFVESFTELNKFKESLQSDIERELEKSFEVPLKRVPSWKLLPNYGFDY</sequence>